<evidence type="ECO:0000313" key="6">
    <source>
        <dbReference type="Proteomes" id="UP000215633"/>
    </source>
</evidence>
<name>A0A261VJF2_9BORD</name>
<dbReference type="Proteomes" id="UP000215633">
    <property type="component" value="Unassembled WGS sequence"/>
</dbReference>
<dbReference type="Pfam" id="PF07729">
    <property type="entry name" value="FCD"/>
    <property type="match status" value="1"/>
</dbReference>
<dbReference type="Gene3D" id="1.10.10.10">
    <property type="entry name" value="Winged helix-like DNA-binding domain superfamily/Winged helix DNA-binding domain"/>
    <property type="match status" value="1"/>
</dbReference>
<feature type="domain" description="HTH gntR-type" evidence="4">
    <location>
        <begin position="17"/>
        <end position="84"/>
    </location>
</feature>
<comment type="caution">
    <text evidence="5">The sequence shown here is derived from an EMBL/GenBank/DDBJ whole genome shotgun (WGS) entry which is preliminary data.</text>
</comment>
<keyword evidence="1" id="KW-0805">Transcription regulation</keyword>
<accession>A0A261VJF2</accession>
<dbReference type="Gene3D" id="1.20.120.530">
    <property type="entry name" value="GntR ligand-binding domain-like"/>
    <property type="match status" value="1"/>
</dbReference>
<dbReference type="PANTHER" id="PTHR43537:SF20">
    <property type="entry name" value="HTH-TYPE TRANSCRIPTIONAL REPRESSOR GLAR"/>
    <property type="match status" value="1"/>
</dbReference>
<evidence type="ECO:0000313" key="5">
    <source>
        <dbReference type="EMBL" id="OZI73871.1"/>
    </source>
</evidence>
<protein>
    <submittedName>
        <fullName evidence="5">Transcriptional regulator</fullName>
    </submittedName>
</protein>
<evidence type="ECO:0000256" key="2">
    <source>
        <dbReference type="ARBA" id="ARBA00023125"/>
    </source>
</evidence>
<dbReference type="Pfam" id="PF00392">
    <property type="entry name" value="GntR"/>
    <property type="match status" value="1"/>
</dbReference>
<gene>
    <name evidence="5" type="ORF">CAL24_18725</name>
</gene>
<keyword evidence="6" id="KW-1185">Reference proteome</keyword>
<dbReference type="PROSITE" id="PS50949">
    <property type="entry name" value="HTH_GNTR"/>
    <property type="match status" value="1"/>
</dbReference>
<keyword evidence="2" id="KW-0238">DNA-binding</keyword>
<keyword evidence="3" id="KW-0804">Transcription</keyword>
<dbReference type="InterPro" id="IPR008920">
    <property type="entry name" value="TF_FadR/GntR_C"/>
</dbReference>
<dbReference type="SMART" id="SM00895">
    <property type="entry name" value="FCD"/>
    <property type="match status" value="1"/>
</dbReference>
<dbReference type="InterPro" id="IPR011711">
    <property type="entry name" value="GntR_C"/>
</dbReference>
<evidence type="ECO:0000259" key="4">
    <source>
        <dbReference type="PROSITE" id="PS50949"/>
    </source>
</evidence>
<evidence type="ECO:0000256" key="1">
    <source>
        <dbReference type="ARBA" id="ARBA00023015"/>
    </source>
</evidence>
<dbReference type="SMART" id="SM00345">
    <property type="entry name" value="HTH_GNTR"/>
    <property type="match status" value="1"/>
</dbReference>
<evidence type="ECO:0000256" key="3">
    <source>
        <dbReference type="ARBA" id="ARBA00023163"/>
    </source>
</evidence>
<dbReference type="SUPFAM" id="SSF48008">
    <property type="entry name" value="GntR ligand-binding domain-like"/>
    <property type="match status" value="1"/>
</dbReference>
<dbReference type="InterPro" id="IPR000524">
    <property type="entry name" value="Tscrpt_reg_HTH_GntR"/>
</dbReference>
<dbReference type="GO" id="GO:0003677">
    <property type="term" value="F:DNA binding"/>
    <property type="evidence" value="ECO:0007669"/>
    <property type="project" value="UniProtKB-KW"/>
</dbReference>
<dbReference type="AlphaFoldDB" id="A0A261VJF2"/>
<dbReference type="InterPro" id="IPR036390">
    <property type="entry name" value="WH_DNA-bd_sf"/>
</dbReference>
<sequence>MADNVSLPSLAHAATPNTLVGTAYVNLRRDIIEGKHPPGSRLRVEHLKDDYGVGAGTLREALALLVSDALVTSHGQRGFHVTPISLHDFRDITENRVLLETEALRQSIELGDDDWESRVLAAFHRLGKAEQRLAGDPTAGFEEWERRNREFHRELISACPSRWMHHFLGILYQQAERYRRLTITRRPIARDLHDEHRSIVDATLARDAQAACALLASHIRLTYEAVAHLPPELFSPTPQSGTDT</sequence>
<organism evidence="5 6">
    <name type="scientific">Bordetella genomosp. 2</name>
    <dbReference type="NCBI Taxonomy" id="1983456"/>
    <lineage>
        <taxon>Bacteria</taxon>
        <taxon>Pseudomonadati</taxon>
        <taxon>Pseudomonadota</taxon>
        <taxon>Betaproteobacteria</taxon>
        <taxon>Burkholderiales</taxon>
        <taxon>Alcaligenaceae</taxon>
        <taxon>Bordetella</taxon>
    </lineage>
</organism>
<dbReference type="PANTHER" id="PTHR43537">
    <property type="entry name" value="TRANSCRIPTIONAL REGULATOR, GNTR FAMILY"/>
    <property type="match status" value="1"/>
</dbReference>
<dbReference type="GO" id="GO:0003700">
    <property type="term" value="F:DNA-binding transcription factor activity"/>
    <property type="evidence" value="ECO:0007669"/>
    <property type="project" value="InterPro"/>
</dbReference>
<proteinExistence type="predicted"/>
<dbReference type="InterPro" id="IPR036388">
    <property type="entry name" value="WH-like_DNA-bd_sf"/>
</dbReference>
<reference evidence="6" key="1">
    <citation type="submission" date="2017-05" db="EMBL/GenBank/DDBJ databases">
        <title>Complete and WGS of Bordetella genogroups.</title>
        <authorList>
            <person name="Spilker T."/>
            <person name="Lipuma J."/>
        </authorList>
    </citation>
    <scope>NUCLEOTIDE SEQUENCE [LARGE SCALE GENOMIC DNA]</scope>
    <source>
        <strain evidence="6">AU8256</strain>
    </source>
</reference>
<dbReference type="SUPFAM" id="SSF46785">
    <property type="entry name" value="Winged helix' DNA-binding domain"/>
    <property type="match status" value="1"/>
</dbReference>
<dbReference type="EMBL" id="NEVT01000007">
    <property type="protein sequence ID" value="OZI73871.1"/>
    <property type="molecule type" value="Genomic_DNA"/>
</dbReference>
<dbReference type="RefSeq" id="WP_028352550.1">
    <property type="nucleotide sequence ID" value="NZ_NEVT01000007.1"/>
</dbReference>